<sequence length="222" mass="24306">MALSVNHGAQALIYWYGGDVRRRTEQPGLTLAERKRQLVRDELADAALRLLAKQGFEATTVDELAAAAGVSRRTFFRYFASKEDVVISSVVVVSEGILSEVEARPADESPAVAIREAVKMVTVEDFAQDREKSVALIRHTQRVPALRARFAERLDLLRDDLALVLARRAGRDTPVPRDHFAAGLGLLAFAGAMQYWADTDGRADPAGVLDLAFEEAGQAFVV</sequence>
<evidence type="ECO:0000256" key="1">
    <source>
        <dbReference type="ARBA" id="ARBA00023015"/>
    </source>
</evidence>
<dbReference type="RefSeq" id="WP_212016608.1">
    <property type="nucleotide sequence ID" value="NZ_JAAFYZ010000152.1"/>
</dbReference>
<feature type="DNA-binding region" description="H-T-H motif" evidence="4">
    <location>
        <begin position="60"/>
        <end position="79"/>
    </location>
</feature>
<dbReference type="PANTHER" id="PTHR30055">
    <property type="entry name" value="HTH-TYPE TRANSCRIPTIONAL REGULATOR RUTR"/>
    <property type="match status" value="1"/>
</dbReference>
<accession>A0ABS5L088</accession>
<evidence type="ECO:0000256" key="4">
    <source>
        <dbReference type="PROSITE-ProRule" id="PRU00335"/>
    </source>
</evidence>
<evidence type="ECO:0000259" key="5">
    <source>
        <dbReference type="PROSITE" id="PS50977"/>
    </source>
</evidence>
<organism evidence="6 7">
    <name type="scientific">Catenulispora pinistramenti</name>
    <dbReference type="NCBI Taxonomy" id="2705254"/>
    <lineage>
        <taxon>Bacteria</taxon>
        <taxon>Bacillati</taxon>
        <taxon>Actinomycetota</taxon>
        <taxon>Actinomycetes</taxon>
        <taxon>Catenulisporales</taxon>
        <taxon>Catenulisporaceae</taxon>
        <taxon>Catenulispora</taxon>
    </lineage>
</organism>
<evidence type="ECO:0000256" key="2">
    <source>
        <dbReference type="ARBA" id="ARBA00023125"/>
    </source>
</evidence>
<reference evidence="6 7" key="1">
    <citation type="submission" date="2020-02" db="EMBL/GenBank/DDBJ databases">
        <title>Acidophilic actinobacteria isolated from forest soil.</title>
        <authorList>
            <person name="Golinska P."/>
        </authorList>
    </citation>
    <scope>NUCLEOTIDE SEQUENCE [LARGE SCALE GENOMIC DNA]</scope>
    <source>
        <strain evidence="6 7">NL8</strain>
    </source>
</reference>
<evidence type="ECO:0000256" key="3">
    <source>
        <dbReference type="ARBA" id="ARBA00023163"/>
    </source>
</evidence>
<keyword evidence="2 4" id="KW-0238">DNA-binding</keyword>
<dbReference type="InterPro" id="IPR009057">
    <property type="entry name" value="Homeodomain-like_sf"/>
</dbReference>
<evidence type="ECO:0000313" key="7">
    <source>
        <dbReference type="Proteomes" id="UP000730482"/>
    </source>
</evidence>
<proteinExistence type="predicted"/>
<dbReference type="EMBL" id="JAAFYZ010000152">
    <property type="protein sequence ID" value="MBS2551716.1"/>
    <property type="molecule type" value="Genomic_DNA"/>
</dbReference>
<dbReference type="PRINTS" id="PR00455">
    <property type="entry name" value="HTHTETR"/>
</dbReference>
<dbReference type="PROSITE" id="PS50977">
    <property type="entry name" value="HTH_TETR_2"/>
    <property type="match status" value="1"/>
</dbReference>
<dbReference type="Pfam" id="PF17754">
    <property type="entry name" value="TetR_C_14"/>
    <property type="match status" value="1"/>
</dbReference>
<dbReference type="InterPro" id="IPR001647">
    <property type="entry name" value="HTH_TetR"/>
</dbReference>
<dbReference type="Proteomes" id="UP000730482">
    <property type="component" value="Unassembled WGS sequence"/>
</dbReference>
<dbReference type="PANTHER" id="PTHR30055:SF238">
    <property type="entry name" value="MYCOFACTOCIN BIOSYNTHESIS TRANSCRIPTIONAL REGULATOR MFTR-RELATED"/>
    <property type="match status" value="1"/>
</dbReference>
<feature type="domain" description="HTH tetR-type" evidence="5">
    <location>
        <begin position="37"/>
        <end position="97"/>
    </location>
</feature>
<comment type="caution">
    <text evidence="6">The sequence shown here is derived from an EMBL/GenBank/DDBJ whole genome shotgun (WGS) entry which is preliminary data.</text>
</comment>
<name>A0ABS5L088_9ACTN</name>
<dbReference type="InterPro" id="IPR050109">
    <property type="entry name" value="HTH-type_TetR-like_transc_reg"/>
</dbReference>
<dbReference type="SUPFAM" id="SSF46689">
    <property type="entry name" value="Homeodomain-like"/>
    <property type="match status" value="1"/>
</dbReference>
<protein>
    <submittedName>
        <fullName evidence="6">TetR family transcriptional regulator</fullName>
    </submittedName>
</protein>
<keyword evidence="1" id="KW-0805">Transcription regulation</keyword>
<evidence type="ECO:0000313" key="6">
    <source>
        <dbReference type="EMBL" id="MBS2551716.1"/>
    </source>
</evidence>
<keyword evidence="7" id="KW-1185">Reference proteome</keyword>
<dbReference type="PROSITE" id="PS01081">
    <property type="entry name" value="HTH_TETR_1"/>
    <property type="match status" value="1"/>
</dbReference>
<dbReference type="Pfam" id="PF00440">
    <property type="entry name" value="TetR_N"/>
    <property type="match status" value="1"/>
</dbReference>
<dbReference type="InterPro" id="IPR041347">
    <property type="entry name" value="MftR_C"/>
</dbReference>
<keyword evidence="3" id="KW-0804">Transcription</keyword>
<gene>
    <name evidence="6" type="ORF">KGQ19_33095</name>
</gene>
<dbReference type="Gene3D" id="1.10.357.10">
    <property type="entry name" value="Tetracycline Repressor, domain 2"/>
    <property type="match status" value="1"/>
</dbReference>
<dbReference type="InterPro" id="IPR023772">
    <property type="entry name" value="DNA-bd_HTH_TetR-type_CS"/>
</dbReference>